<gene>
    <name evidence="1" type="ORF">CSA25_02385</name>
</gene>
<accession>A0A2G6MSR4</accession>
<evidence type="ECO:0000313" key="1">
    <source>
        <dbReference type="EMBL" id="PIE62996.1"/>
    </source>
</evidence>
<sequence length="72" mass="7763">MKNKKLAAAMAAVHMYIRTQEEAAAVAMQSQAGDGADQSSAIAPIGQINFWGLSGRQAIMNANAMIRQRMLR</sequence>
<dbReference type="EMBL" id="PDTI01000022">
    <property type="protein sequence ID" value="PIE62996.1"/>
    <property type="molecule type" value="Genomic_DNA"/>
</dbReference>
<dbReference type="Proteomes" id="UP000231203">
    <property type="component" value="Unassembled WGS sequence"/>
</dbReference>
<organism evidence="1 2">
    <name type="scientific">Desulfobacter postgatei</name>
    <dbReference type="NCBI Taxonomy" id="2293"/>
    <lineage>
        <taxon>Bacteria</taxon>
        <taxon>Pseudomonadati</taxon>
        <taxon>Thermodesulfobacteriota</taxon>
        <taxon>Desulfobacteria</taxon>
        <taxon>Desulfobacterales</taxon>
        <taxon>Desulfobacteraceae</taxon>
        <taxon>Desulfobacter</taxon>
    </lineage>
</organism>
<proteinExistence type="predicted"/>
<dbReference type="AlphaFoldDB" id="A0A2G6MSR4"/>
<reference evidence="1 2" key="1">
    <citation type="submission" date="2017-10" db="EMBL/GenBank/DDBJ databases">
        <title>Novel microbial diversity and functional potential in the marine mammal oral microbiome.</title>
        <authorList>
            <person name="Dudek N.K."/>
            <person name="Sun C.L."/>
            <person name="Burstein D."/>
            <person name="Kantor R.S."/>
            <person name="Aliaga Goltsman D.S."/>
            <person name="Bik E.M."/>
            <person name="Thomas B.C."/>
            <person name="Banfield J.F."/>
            <person name="Relman D.A."/>
        </authorList>
    </citation>
    <scope>NUCLEOTIDE SEQUENCE [LARGE SCALE GENOMIC DNA]</scope>
    <source>
        <strain evidence="1">DOLJORAL78_47_202</strain>
    </source>
</reference>
<evidence type="ECO:0000313" key="2">
    <source>
        <dbReference type="Proteomes" id="UP000231203"/>
    </source>
</evidence>
<protein>
    <submittedName>
        <fullName evidence="1">Uncharacterized protein</fullName>
    </submittedName>
</protein>
<name>A0A2G6MSR4_9BACT</name>
<comment type="caution">
    <text evidence="1">The sequence shown here is derived from an EMBL/GenBank/DDBJ whole genome shotgun (WGS) entry which is preliminary data.</text>
</comment>